<evidence type="ECO:0000313" key="3">
    <source>
        <dbReference type="Proteomes" id="UP000193077"/>
    </source>
</evidence>
<sequence length="91" mass="9994">MSGSVLASIIDGIDPCLLNAMDAAAPAFWIGMVVLFLLVLYRTNWNFREAFSELVSFRQRGNQTKLEKGVLAATLAMTFYLLIKAMEGCGT</sequence>
<gene>
    <name evidence="2" type="ORF">TRL7639_00342</name>
</gene>
<keyword evidence="3" id="KW-1185">Reference proteome</keyword>
<name>A0A1Y5RH26_9RHOB</name>
<accession>A0A1Y5RH26</accession>
<dbReference type="EMBL" id="FWFO01000001">
    <property type="protein sequence ID" value="SLN16997.1"/>
    <property type="molecule type" value="Genomic_DNA"/>
</dbReference>
<dbReference type="Proteomes" id="UP000193077">
    <property type="component" value="Unassembled WGS sequence"/>
</dbReference>
<dbReference type="AlphaFoldDB" id="A0A1Y5RH26"/>
<keyword evidence="1" id="KW-1133">Transmembrane helix</keyword>
<evidence type="ECO:0000313" key="2">
    <source>
        <dbReference type="EMBL" id="SLN16997.1"/>
    </source>
</evidence>
<feature type="transmembrane region" description="Helical" evidence="1">
    <location>
        <begin position="27"/>
        <end position="45"/>
    </location>
</feature>
<keyword evidence="1" id="KW-0812">Transmembrane</keyword>
<evidence type="ECO:0000256" key="1">
    <source>
        <dbReference type="SAM" id="Phobius"/>
    </source>
</evidence>
<proteinExistence type="predicted"/>
<feature type="transmembrane region" description="Helical" evidence="1">
    <location>
        <begin position="66"/>
        <end position="83"/>
    </location>
</feature>
<reference evidence="2 3" key="1">
    <citation type="submission" date="2017-03" db="EMBL/GenBank/DDBJ databases">
        <authorList>
            <person name="Afonso C.L."/>
            <person name="Miller P.J."/>
            <person name="Scott M.A."/>
            <person name="Spackman E."/>
            <person name="Goraichik I."/>
            <person name="Dimitrov K.M."/>
            <person name="Suarez D.L."/>
            <person name="Swayne D.E."/>
        </authorList>
    </citation>
    <scope>NUCLEOTIDE SEQUENCE [LARGE SCALE GENOMIC DNA]</scope>
    <source>
        <strain evidence="2 3">CECT 7639</strain>
    </source>
</reference>
<keyword evidence="1" id="KW-0472">Membrane</keyword>
<protein>
    <submittedName>
        <fullName evidence="2">Uncharacterized protein</fullName>
    </submittedName>
</protein>
<organism evidence="2 3">
    <name type="scientific">Falsiruegeria litorea R37</name>
    <dbReference type="NCBI Taxonomy" id="1200284"/>
    <lineage>
        <taxon>Bacteria</taxon>
        <taxon>Pseudomonadati</taxon>
        <taxon>Pseudomonadota</taxon>
        <taxon>Alphaproteobacteria</taxon>
        <taxon>Rhodobacterales</taxon>
        <taxon>Roseobacteraceae</taxon>
        <taxon>Falsiruegeria</taxon>
    </lineage>
</organism>